<feature type="signal peptide" evidence="1">
    <location>
        <begin position="1"/>
        <end position="20"/>
    </location>
</feature>
<evidence type="ECO:0008006" key="4">
    <source>
        <dbReference type="Google" id="ProtNLM"/>
    </source>
</evidence>
<evidence type="ECO:0000313" key="2">
    <source>
        <dbReference type="EMBL" id="KZS39659.1"/>
    </source>
</evidence>
<accession>A0A162ZA34</accession>
<evidence type="ECO:0000313" key="3">
    <source>
        <dbReference type="Proteomes" id="UP000076715"/>
    </source>
</evidence>
<feature type="chain" id="PRO_5007841201" description="Outer membrane protein beta-barrel domain-containing protein" evidence="1">
    <location>
        <begin position="21"/>
        <end position="188"/>
    </location>
</feature>
<gene>
    <name evidence="2" type="ORF">AWE51_08385</name>
</gene>
<reference evidence="2 3" key="1">
    <citation type="submission" date="2016-01" db="EMBL/GenBank/DDBJ databases">
        <title>The draft genome sequence of Aquimarina sp. RZW4-3-2.</title>
        <authorList>
            <person name="Wang Y."/>
        </authorList>
    </citation>
    <scope>NUCLEOTIDE SEQUENCE [LARGE SCALE GENOMIC DNA]</scope>
    <source>
        <strain evidence="2 3">RZW4-3-2</strain>
    </source>
</reference>
<dbReference type="AlphaFoldDB" id="A0A162ZA34"/>
<keyword evidence="1" id="KW-0732">Signal</keyword>
<dbReference type="EMBL" id="LQRT01000024">
    <property type="protein sequence ID" value="KZS39659.1"/>
    <property type="molecule type" value="Genomic_DNA"/>
</dbReference>
<dbReference type="SUPFAM" id="SSF56925">
    <property type="entry name" value="OMPA-like"/>
    <property type="match status" value="1"/>
</dbReference>
<proteinExistence type="predicted"/>
<sequence>MRKILVLAVVTLLGMTTTNAQVKFGFGFGYAVPSGDIADITDGGLSAHLELGYGVTENIDVSILWQGDFLTGADVQINDIQSSVSYGAVALGSFLVNGRYFFTDTKFKPYGSLGLGLTNIGSIEIESNITTVQGNVGSTSNFAFRPAVGFKYGVLNMNAAYLNAGKVGDTSISDFTVNIGLLFTFGGQ</sequence>
<dbReference type="InterPro" id="IPR011250">
    <property type="entry name" value="OMP/PagP_B-barrel"/>
</dbReference>
<organism evidence="2 3">
    <name type="scientific">Aquimarina aggregata</name>
    <dbReference type="NCBI Taxonomy" id="1642818"/>
    <lineage>
        <taxon>Bacteria</taxon>
        <taxon>Pseudomonadati</taxon>
        <taxon>Bacteroidota</taxon>
        <taxon>Flavobacteriia</taxon>
        <taxon>Flavobacteriales</taxon>
        <taxon>Flavobacteriaceae</taxon>
        <taxon>Aquimarina</taxon>
    </lineage>
</organism>
<comment type="caution">
    <text evidence="2">The sequence shown here is derived from an EMBL/GenBank/DDBJ whole genome shotgun (WGS) entry which is preliminary data.</text>
</comment>
<dbReference type="Gene3D" id="2.40.160.20">
    <property type="match status" value="1"/>
</dbReference>
<dbReference type="OrthoDB" id="1161695at2"/>
<name>A0A162ZA34_9FLAO</name>
<dbReference type="Proteomes" id="UP000076715">
    <property type="component" value="Unassembled WGS sequence"/>
</dbReference>
<dbReference type="RefSeq" id="WP_066315339.1">
    <property type="nucleotide sequence ID" value="NZ_LQRT01000024.1"/>
</dbReference>
<keyword evidence="3" id="KW-1185">Reference proteome</keyword>
<evidence type="ECO:0000256" key="1">
    <source>
        <dbReference type="SAM" id="SignalP"/>
    </source>
</evidence>
<protein>
    <recommendedName>
        <fullName evidence="4">Outer membrane protein beta-barrel domain-containing protein</fullName>
    </recommendedName>
</protein>